<evidence type="ECO:0000256" key="1">
    <source>
        <dbReference type="ARBA" id="ARBA00004651"/>
    </source>
</evidence>
<keyword evidence="7" id="KW-0653">Protein transport</keyword>
<comment type="similarity">
    <text evidence="2">Belongs to the OXA1/ALB3/YidC family. Type 1 subfamily.</text>
</comment>
<dbReference type="GO" id="GO:0005886">
    <property type="term" value="C:plasma membrane"/>
    <property type="evidence" value="ECO:0007669"/>
    <property type="project" value="UniProtKB-SubCell"/>
</dbReference>
<feature type="transmembrane region" description="Helical" evidence="17">
    <location>
        <begin position="198"/>
        <end position="219"/>
    </location>
</feature>
<evidence type="ECO:0000256" key="4">
    <source>
        <dbReference type="ARBA" id="ARBA00022448"/>
    </source>
</evidence>
<dbReference type="InterPro" id="IPR047196">
    <property type="entry name" value="YidC_ALB_C"/>
</dbReference>
<dbReference type="PANTHER" id="PTHR12428">
    <property type="entry name" value="OXA1"/>
    <property type="match status" value="1"/>
</dbReference>
<evidence type="ECO:0000256" key="2">
    <source>
        <dbReference type="ARBA" id="ARBA00010527"/>
    </source>
</evidence>
<dbReference type="PANTHER" id="PTHR12428:SF65">
    <property type="entry name" value="CYTOCHROME C OXIDASE ASSEMBLY PROTEIN COX18, MITOCHONDRIAL"/>
    <property type="match status" value="1"/>
</dbReference>
<evidence type="ECO:0000256" key="11">
    <source>
        <dbReference type="ARBA" id="ARBA00025034"/>
    </source>
</evidence>
<evidence type="ECO:0000256" key="14">
    <source>
        <dbReference type="ARBA" id="ARBA00033245"/>
    </source>
</evidence>
<evidence type="ECO:0000256" key="12">
    <source>
        <dbReference type="ARBA" id="ARBA00026028"/>
    </source>
</evidence>
<evidence type="ECO:0000256" key="17">
    <source>
        <dbReference type="SAM" id="Phobius"/>
    </source>
</evidence>
<evidence type="ECO:0000256" key="15">
    <source>
        <dbReference type="ARBA" id="ARBA00033342"/>
    </source>
</evidence>
<proteinExistence type="inferred from homology"/>
<dbReference type="InterPro" id="IPR028055">
    <property type="entry name" value="YidC/Oxa/ALB_C"/>
</dbReference>
<keyword evidence="10" id="KW-0143">Chaperone</keyword>
<dbReference type="GO" id="GO:0051205">
    <property type="term" value="P:protein insertion into membrane"/>
    <property type="evidence" value="ECO:0007669"/>
    <property type="project" value="TreeGrafter"/>
</dbReference>
<evidence type="ECO:0000259" key="18">
    <source>
        <dbReference type="Pfam" id="PF02096"/>
    </source>
</evidence>
<evidence type="ECO:0000256" key="7">
    <source>
        <dbReference type="ARBA" id="ARBA00022927"/>
    </source>
</evidence>
<feature type="transmembrane region" description="Helical" evidence="17">
    <location>
        <begin position="28"/>
        <end position="49"/>
    </location>
</feature>
<dbReference type="GO" id="GO:0015031">
    <property type="term" value="P:protein transport"/>
    <property type="evidence" value="ECO:0007669"/>
    <property type="project" value="UniProtKB-KW"/>
</dbReference>
<dbReference type="AlphaFoldDB" id="A0AAE3W391"/>
<gene>
    <name evidence="19" type="ORF">J2S42_005405</name>
</gene>
<reference evidence="19 20" key="1">
    <citation type="submission" date="2023-07" db="EMBL/GenBank/DDBJ databases">
        <title>Sequencing the genomes of 1000 actinobacteria strains.</title>
        <authorList>
            <person name="Klenk H.-P."/>
        </authorList>
    </citation>
    <scope>NUCLEOTIDE SEQUENCE [LARGE SCALE GENOMIC DNA]</scope>
    <source>
        <strain evidence="19 20">DSM 44709</strain>
    </source>
</reference>
<organism evidence="19 20">
    <name type="scientific">Catenuloplanes indicus</name>
    <dbReference type="NCBI Taxonomy" id="137267"/>
    <lineage>
        <taxon>Bacteria</taxon>
        <taxon>Bacillati</taxon>
        <taxon>Actinomycetota</taxon>
        <taxon>Actinomycetes</taxon>
        <taxon>Micromonosporales</taxon>
        <taxon>Micromonosporaceae</taxon>
        <taxon>Catenuloplanes</taxon>
    </lineage>
</organism>
<evidence type="ECO:0000313" key="19">
    <source>
        <dbReference type="EMBL" id="MDQ0368736.1"/>
    </source>
</evidence>
<evidence type="ECO:0000256" key="16">
    <source>
        <dbReference type="RuleBase" id="RU003945"/>
    </source>
</evidence>
<dbReference type="CDD" id="cd20070">
    <property type="entry name" value="5TM_YidC_Alb3"/>
    <property type="match status" value="1"/>
</dbReference>
<comment type="subcellular location">
    <subcellularLocation>
        <location evidence="1">Cell membrane</location>
        <topology evidence="1">Multi-pass membrane protein</topology>
    </subcellularLocation>
    <subcellularLocation>
        <location evidence="16">Membrane</location>
        <topology evidence="16">Multi-pass membrane protein</topology>
    </subcellularLocation>
</comment>
<comment type="subunit">
    <text evidence="12">Interacts with the Sec translocase complex via SecD. Specifically interacts with transmembrane segments of nascent integral membrane proteins during membrane integration.</text>
</comment>
<protein>
    <recommendedName>
        <fullName evidence="3">Membrane protein insertase YidC</fullName>
    </recommendedName>
    <alternativeName>
        <fullName evidence="15">Foldase YidC</fullName>
    </alternativeName>
    <alternativeName>
        <fullName evidence="14">Membrane integrase YidC</fullName>
    </alternativeName>
    <alternativeName>
        <fullName evidence="13">Membrane protein YidC</fullName>
    </alternativeName>
</protein>
<name>A0AAE3W391_9ACTN</name>
<feature type="domain" description="Membrane insertase YidC/Oxa/ALB C-terminal" evidence="18">
    <location>
        <begin position="35"/>
        <end position="231"/>
    </location>
</feature>
<evidence type="ECO:0000256" key="13">
    <source>
        <dbReference type="ARBA" id="ARBA00031538"/>
    </source>
</evidence>
<keyword evidence="8 17" id="KW-1133">Transmembrane helix</keyword>
<dbReference type="Proteomes" id="UP001240236">
    <property type="component" value="Unassembled WGS sequence"/>
</dbReference>
<comment type="function">
    <text evidence="11">Required for the insertion and/or proper folding and/or complex formation of integral membrane proteins into the membrane. Involved in integration of membrane proteins that insert both dependently and independently of the Sec translocase complex, as well as at least some lipoproteins. Aids folding of multispanning membrane proteins.</text>
</comment>
<feature type="transmembrane region" description="Helical" evidence="17">
    <location>
        <begin position="100"/>
        <end position="120"/>
    </location>
</feature>
<dbReference type="RefSeq" id="WP_307243458.1">
    <property type="nucleotide sequence ID" value="NZ_JAUSUZ010000001.1"/>
</dbReference>
<dbReference type="NCBIfam" id="TIGR03592">
    <property type="entry name" value="yidC_oxa1_cterm"/>
    <property type="match status" value="1"/>
</dbReference>
<evidence type="ECO:0000313" key="20">
    <source>
        <dbReference type="Proteomes" id="UP001240236"/>
    </source>
</evidence>
<dbReference type="Pfam" id="PF02096">
    <property type="entry name" value="60KD_IMP"/>
    <property type="match status" value="1"/>
</dbReference>
<dbReference type="EMBL" id="JAUSUZ010000001">
    <property type="protein sequence ID" value="MDQ0368736.1"/>
    <property type="molecule type" value="Genomic_DNA"/>
</dbReference>
<evidence type="ECO:0000256" key="10">
    <source>
        <dbReference type="ARBA" id="ARBA00023186"/>
    </source>
</evidence>
<feature type="transmembrane region" description="Helical" evidence="17">
    <location>
        <begin position="149"/>
        <end position="167"/>
    </location>
</feature>
<keyword evidence="9 17" id="KW-0472">Membrane</keyword>
<evidence type="ECO:0000256" key="8">
    <source>
        <dbReference type="ARBA" id="ARBA00022989"/>
    </source>
</evidence>
<dbReference type="InterPro" id="IPR001708">
    <property type="entry name" value="YidC/ALB3/OXA1/COX18"/>
</dbReference>
<evidence type="ECO:0000256" key="3">
    <source>
        <dbReference type="ARBA" id="ARBA00015325"/>
    </source>
</evidence>
<keyword evidence="4" id="KW-0813">Transport</keyword>
<keyword evidence="6 16" id="KW-0812">Transmembrane</keyword>
<keyword evidence="5" id="KW-1003">Cell membrane</keyword>
<evidence type="ECO:0000256" key="9">
    <source>
        <dbReference type="ARBA" id="ARBA00023136"/>
    </source>
</evidence>
<evidence type="ECO:0000256" key="6">
    <source>
        <dbReference type="ARBA" id="ARBA00022692"/>
    </source>
</evidence>
<comment type="caution">
    <text evidence="19">The sequence shown here is derived from an EMBL/GenBank/DDBJ whole genome shotgun (WGS) entry which is preliminary data.</text>
</comment>
<evidence type="ECO:0000256" key="5">
    <source>
        <dbReference type="ARBA" id="ARBA00022475"/>
    </source>
</evidence>
<sequence length="253" mass="26965">MLAFAPIDGAAGVASTVVTSIASFAEPFAGTAATAIAIILFTMGVRLLVSPLTWAQIRGQRRTAALAPRLRELQAKHKNDPAALQAEMLKMYREERASPLGGCLPALLQIPFFTVMYRLFTTPTLSGEHNALLDERFFGTALGAHVNEGGPALFAVLLAMLTVLAWWSSRRMALVQAANPTPADAPPGQAQIMRMMRFLPYGTVLFALVVPLAAVLYLVTTTTWTAVERLLLGADRHLLSAAAPASAGEPGRG</sequence>
<dbReference type="GO" id="GO:0032977">
    <property type="term" value="F:membrane insertase activity"/>
    <property type="evidence" value="ECO:0007669"/>
    <property type="project" value="InterPro"/>
</dbReference>
<accession>A0AAE3W391</accession>
<keyword evidence="20" id="KW-1185">Reference proteome</keyword>